<keyword evidence="2" id="KW-1185">Reference proteome</keyword>
<name>A0A1Q8C2P3_9PSEU</name>
<gene>
    <name evidence="1" type="ORF">BU204_34055</name>
</gene>
<comment type="caution">
    <text evidence="1">The sequence shown here is derived from an EMBL/GenBank/DDBJ whole genome shotgun (WGS) entry which is preliminary data.</text>
</comment>
<evidence type="ECO:0000313" key="1">
    <source>
        <dbReference type="EMBL" id="OLF08637.1"/>
    </source>
</evidence>
<dbReference type="Proteomes" id="UP000185596">
    <property type="component" value="Unassembled WGS sequence"/>
</dbReference>
<reference evidence="1 2" key="1">
    <citation type="submission" date="2016-12" db="EMBL/GenBank/DDBJ databases">
        <title>The draft genome sequence of Actinophytocola sp. 11-183.</title>
        <authorList>
            <person name="Wang W."/>
            <person name="Yuan L."/>
        </authorList>
    </citation>
    <scope>NUCLEOTIDE SEQUENCE [LARGE SCALE GENOMIC DNA]</scope>
    <source>
        <strain evidence="1 2">11-183</strain>
    </source>
</reference>
<organism evidence="1 2">
    <name type="scientific">Actinophytocola xanthii</name>
    <dbReference type="NCBI Taxonomy" id="1912961"/>
    <lineage>
        <taxon>Bacteria</taxon>
        <taxon>Bacillati</taxon>
        <taxon>Actinomycetota</taxon>
        <taxon>Actinomycetes</taxon>
        <taxon>Pseudonocardiales</taxon>
        <taxon>Pseudonocardiaceae</taxon>
    </lineage>
</organism>
<proteinExistence type="predicted"/>
<evidence type="ECO:0008006" key="3">
    <source>
        <dbReference type="Google" id="ProtNLM"/>
    </source>
</evidence>
<evidence type="ECO:0000313" key="2">
    <source>
        <dbReference type="Proteomes" id="UP000185596"/>
    </source>
</evidence>
<sequence>MDRETGDATVRALDQIRDEISTHRRLVDSTQLTGGTRLGGGYAERIDKFIADWTVGESGSVAQVLTTFEEELAKLREAVQRSMATYEASDRGGVEHLRRAERAL</sequence>
<accession>A0A1Q8C2P3</accession>
<dbReference type="EMBL" id="MSIE01000092">
    <property type="protein sequence ID" value="OLF08637.1"/>
    <property type="molecule type" value="Genomic_DNA"/>
</dbReference>
<dbReference type="AlphaFoldDB" id="A0A1Q8C2P3"/>
<dbReference type="STRING" id="1912961.BU204_34055"/>
<protein>
    <recommendedName>
        <fullName evidence="3">ESX-1 secretion-associated protein</fullName>
    </recommendedName>
</protein>